<dbReference type="EMBL" id="AXCM01002017">
    <property type="status" value="NOT_ANNOTATED_CDS"/>
    <property type="molecule type" value="Genomic_DNA"/>
</dbReference>
<protein>
    <submittedName>
        <fullName evidence="2">Uncharacterized protein</fullName>
    </submittedName>
</protein>
<evidence type="ECO:0000256" key="1">
    <source>
        <dbReference type="SAM" id="MobiDB-lite"/>
    </source>
</evidence>
<reference evidence="3" key="1">
    <citation type="submission" date="2013-09" db="EMBL/GenBank/DDBJ databases">
        <title>The Genome Sequence of Anopheles culicifacies species A.</title>
        <authorList>
            <consortium name="The Broad Institute Genomics Platform"/>
            <person name="Neafsey D.E."/>
            <person name="Besansky N."/>
            <person name="Howell P."/>
            <person name="Walton C."/>
            <person name="Young S.K."/>
            <person name="Zeng Q."/>
            <person name="Gargeya S."/>
            <person name="Fitzgerald M."/>
            <person name="Haas B."/>
            <person name="Abouelleil A."/>
            <person name="Allen A.W."/>
            <person name="Alvarado L."/>
            <person name="Arachchi H.M."/>
            <person name="Berlin A.M."/>
            <person name="Chapman S.B."/>
            <person name="Gainer-Dewar J."/>
            <person name="Goldberg J."/>
            <person name="Griggs A."/>
            <person name="Gujja S."/>
            <person name="Hansen M."/>
            <person name="Howarth C."/>
            <person name="Imamovic A."/>
            <person name="Ireland A."/>
            <person name="Larimer J."/>
            <person name="McCowan C."/>
            <person name="Murphy C."/>
            <person name="Pearson M."/>
            <person name="Poon T.W."/>
            <person name="Priest M."/>
            <person name="Roberts A."/>
            <person name="Saif S."/>
            <person name="Shea T."/>
            <person name="Sisk P."/>
            <person name="Sykes S."/>
            <person name="Wortman J."/>
            <person name="Nusbaum C."/>
            <person name="Birren B."/>
        </authorList>
    </citation>
    <scope>NUCLEOTIDE SEQUENCE [LARGE SCALE GENOMIC DNA]</scope>
    <source>
        <strain evidence="3">A-37</strain>
    </source>
</reference>
<keyword evidence="3" id="KW-1185">Reference proteome</keyword>
<organism evidence="2 3">
    <name type="scientific">Anopheles culicifacies</name>
    <dbReference type="NCBI Taxonomy" id="139723"/>
    <lineage>
        <taxon>Eukaryota</taxon>
        <taxon>Metazoa</taxon>
        <taxon>Ecdysozoa</taxon>
        <taxon>Arthropoda</taxon>
        <taxon>Hexapoda</taxon>
        <taxon>Insecta</taxon>
        <taxon>Pterygota</taxon>
        <taxon>Neoptera</taxon>
        <taxon>Endopterygota</taxon>
        <taxon>Diptera</taxon>
        <taxon>Nematocera</taxon>
        <taxon>Culicoidea</taxon>
        <taxon>Culicidae</taxon>
        <taxon>Anophelinae</taxon>
        <taxon>Anopheles</taxon>
        <taxon>culicifacies species complex</taxon>
    </lineage>
</organism>
<reference evidence="2" key="2">
    <citation type="submission" date="2020-05" db="UniProtKB">
        <authorList>
            <consortium name="EnsemblMetazoa"/>
        </authorList>
    </citation>
    <scope>IDENTIFICATION</scope>
    <source>
        <strain evidence="2">A-37</strain>
    </source>
</reference>
<sequence length="267" mass="30255">MVAVLLGGGFQRERIGSSGRFRQCKTATILLAQLRQVFALLFRRTELDHERVDQRVVDVDEGGRCRAYLGQFLHHQHGGHEVTRTATILVAHLNTHQPIVEQGTHNRRIELVLLVHLLHQRCNLFLCQLGYRFLHHQFILTQIGKRGCGTVGRSERGAGERAGTDRTHRSDHLAENVLQHLAAGEVGHWYFLLRGIHATELGANQPATYEHTNQLTRPGRSINRTRGLRRFAKIKKRSTKNKTGYQPAITTRHSNDSSVGGTRSFTY</sequence>
<feature type="region of interest" description="Disordered" evidence="1">
    <location>
        <begin position="237"/>
        <end position="267"/>
    </location>
</feature>
<dbReference type="Proteomes" id="UP000075883">
    <property type="component" value="Unassembled WGS sequence"/>
</dbReference>
<dbReference type="VEuPathDB" id="VectorBase:ACUA008605"/>
<evidence type="ECO:0000313" key="3">
    <source>
        <dbReference type="Proteomes" id="UP000075883"/>
    </source>
</evidence>
<dbReference type="AlphaFoldDB" id="A0A182M3K4"/>
<accession>A0A182M3K4</accession>
<name>A0A182M3K4_9DIPT</name>
<feature type="compositionally biased region" description="Polar residues" evidence="1">
    <location>
        <begin position="241"/>
        <end position="267"/>
    </location>
</feature>
<dbReference type="EnsemblMetazoa" id="ACUA008605-RA">
    <property type="protein sequence ID" value="ACUA008605-PA"/>
    <property type="gene ID" value="ACUA008605"/>
</dbReference>
<proteinExistence type="predicted"/>
<evidence type="ECO:0000313" key="2">
    <source>
        <dbReference type="EnsemblMetazoa" id="ACUA008605-PA"/>
    </source>
</evidence>